<name>A0ABW3D5R1_9BACL</name>
<protein>
    <submittedName>
        <fullName evidence="1">Uncharacterized protein</fullName>
    </submittedName>
</protein>
<dbReference type="EMBL" id="JBHTIU010000023">
    <property type="protein sequence ID" value="MFD0868785.1"/>
    <property type="molecule type" value="Genomic_DNA"/>
</dbReference>
<comment type="caution">
    <text evidence="1">The sequence shown here is derived from an EMBL/GenBank/DDBJ whole genome shotgun (WGS) entry which is preliminary data.</text>
</comment>
<dbReference type="Proteomes" id="UP001597120">
    <property type="component" value="Unassembled WGS sequence"/>
</dbReference>
<sequence>MYLKLIDTKSDSVGFSNRHGHITEQKYECPCGKGVVAYEIDDITGFKNWDIYCDCKNCSDKYHFKRGGIAEEK</sequence>
<reference evidence="2" key="1">
    <citation type="journal article" date="2019" name="Int. J. Syst. Evol. Microbiol.">
        <title>The Global Catalogue of Microorganisms (GCM) 10K type strain sequencing project: providing services to taxonomists for standard genome sequencing and annotation.</title>
        <authorList>
            <consortium name="The Broad Institute Genomics Platform"/>
            <consortium name="The Broad Institute Genome Sequencing Center for Infectious Disease"/>
            <person name="Wu L."/>
            <person name="Ma J."/>
        </authorList>
    </citation>
    <scope>NUCLEOTIDE SEQUENCE [LARGE SCALE GENOMIC DNA]</scope>
    <source>
        <strain evidence="2">CCUG 57263</strain>
    </source>
</reference>
<keyword evidence="2" id="KW-1185">Reference proteome</keyword>
<accession>A0ABW3D5R1</accession>
<evidence type="ECO:0000313" key="1">
    <source>
        <dbReference type="EMBL" id="MFD0868785.1"/>
    </source>
</evidence>
<organism evidence="1 2">
    <name type="scientific">Paenibacillus residui</name>
    <dbReference type="NCBI Taxonomy" id="629724"/>
    <lineage>
        <taxon>Bacteria</taxon>
        <taxon>Bacillati</taxon>
        <taxon>Bacillota</taxon>
        <taxon>Bacilli</taxon>
        <taxon>Bacillales</taxon>
        <taxon>Paenibacillaceae</taxon>
        <taxon>Paenibacillus</taxon>
    </lineage>
</organism>
<dbReference type="RefSeq" id="WP_379286913.1">
    <property type="nucleotide sequence ID" value="NZ_JBHTIU010000023.1"/>
</dbReference>
<gene>
    <name evidence="1" type="ORF">ACFQ03_06455</name>
</gene>
<proteinExistence type="predicted"/>
<evidence type="ECO:0000313" key="2">
    <source>
        <dbReference type="Proteomes" id="UP001597120"/>
    </source>
</evidence>